<dbReference type="RefSeq" id="WP_213237606.1">
    <property type="nucleotide sequence ID" value="NZ_JAHBCL010000024.1"/>
</dbReference>
<dbReference type="CDD" id="cd06815">
    <property type="entry name" value="PLPDE_III_AR_like_1"/>
    <property type="match status" value="1"/>
</dbReference>
<reference evidence="5 6" key="1">
    <citation type="submission" date="2021-05" db="EMBL/GenBank/DDBJ databases">
        <title>Fusibacter ferrireducens sp. nov., an anaerobic, sulfur- and Fe-reducing bacterium isolated from the mangrove sediment.</title>
        <authorList>
            <person name="Qiu D."/>
        </authorList>
    </citation>
    <scope>NUCLEOTIDE SEQUENCE [LARGE SCALE GENOMIC DNA]</scope>
    <source>
        <strain evidence="5 6">DSM 12116</strain>
    </source>
</reference>
<sequence>MMSLFPRLVFDCVQYRNNVKKVAAYCAHVEIGIFVVTKVFRAFRPLVEAIQDLDIEGIADSRLENLEHVSDIPIQKLLLRLPMPSEAERVVAIADISLNSEWETLVKLNEAAERLSKRHAVILMMEMGDLREGMDNAQFEWILNRLYLLKNIDFIGIGANFSCYGGIMATPEKLKSLAAYKARFKQAAGVENPIISGGNSSSLYLVEKEDMPAEINNLRLGEALILGRETAFGNHIFDLSDSLVSLDVELIEIKVKPSYPIGIMTYDAFGEKPQIEDRGMITRGILAIGQQDVDLKGLIPYDENIEILGGSSDHLIVEIKAGDYKVGDIVRFRVNYSALLRLSTSPYVQKRFEHLVTSVSI</sequence>
<evidence type="ECO:0000256" key="1">
    <source>
        <dbReference type="ARBA" id="ARBA00001933"/>
    </source>
</evidence>
<evidence type="ECO:0000259" key="4">
    <source>
        <dbReference type="Pfam" id="PF01168"/>
    </source>
</evidence>
<keyword evidence="6" id="KW-1185">Reference proteome</keyword>
<evidence type="ECO:0000313" key="5">
    <source>
        <dbReference type="EMBL" id="MBS7527749.1"/>
    </source>
</evidence>
<keyword evidence="2" id="KW-0663">Pyridoxal phosphate</keyword>
<comment type="cofactor">
    <cofactor evidence="1">
        <name>pyridoxal 5'-phosphate</name>
        <dbReference type="ChEBI" id="CHEBI:597326"/>
    </cofactor>
</comment>
<dbReference type="Pfam" id="PF01168">
    <property type="entry name" value="Ala_racemase_N"/>
    <property type="match status" value="1"/>
</dbReference>
<dbReference type="Gene3D" id="3.20.20.10">
    <property type="entry name" value="Alanine racemase"/>
    <property type="match status" value="1"/>
</dbReference>
<organism evidence="5 6">
    <name type="scientific">Fusibacter paucivorans</name>
    <dbReference type="NCBI Taxonomy" id="76009"/>
    <lineage>
        <taxon>Bacteria</taxon>
        <taxon>Bacillati</taxon>
        <taxon>Bacillota</taxon>
        <taxon>Clostridia</taxon>
        <taxon>Eubacteriales</taxon>
        <taxon>Eubacteriales Family XII. Incertae Sedis</taxon>
        <taxon>Fusibacter</taxon>
    </lineage>
</organism>
<dbReference type="PANTHER" id="PTHR30511:SF3">
    <property type="entry name" value="LYSINE RACEMASE"/>
    <property type="match status" value="1"/>
</dbReference>
<dbReference type="EMBL" id="JAHBCL010000024">
    <property type="protein sequence ID" value="MBS7527749.1"/>
    <property type="molecule type" value="Genomic_DNA"/>
</dbReference>
<dbReference type="InterPro" id="IPR029066">
    <property type="entry name" value="PLP-binding_barrel"/>
</dbReference>
<dbReference type="InterPro" id="IPR001608">
    <property type="entry name" value="Ala_racemase_N"/>
</dbReference>
<comment type="caution">
    <text evidence="5">The sequence shown here is derived from an EMBL/GenBank/DDBJ whole genome shotgun (WGS) entry which is preliminary data.</text>
</comment>
<protein>
    <submittedName>
        <fullName evidence="5">Alanine/ornithine racemase family PLP-dependent enzyme</fullName>
    </submittedName>
</protein>
<evidence type="ECO:0000313" key="6">
    <source>
        <dbReference type="Proteomes" id="UP000746471"/>
    </source>
</evidence>
<keyword evidence="3" id="KW-0413">Isomerase</keyword>
<dbReference type="Proteomes" id="UP000746471">
    <property type="component" value="Unassembled WGS sequence"/>
</dbReference>
<gene>
    <name evidence="5" type="ORF">KHM83_13780</name>
</gene>
<proteinExistence type="predicted"/>
<name>A0ABS5PTN9_9FIRM</name>
<evidence type="ECO:0000256" key="2">
    <source>
        <dbReference type="ARBA" id="ARBA00022898"/>
    </source>
</evidence>
<dbReference type="SUPFAM" id="SSF51419">
    <property type="entry name" value="PLP-binding barrel"/>
    <property type="match status" value="1"/>
</dbReference>
<feature type="domain" description="Alanine racemase N-terminal" evidence="4">
    <location>
        <begin position="14"/>
        <end position="225"/>
    </location>
</feature>
<dbReference type="InterPro" id="IPR000821">
    <property type="entry name" value="Ala_racemase"/>
</dbReference>
<evidence type="ECO:0000256" key="3">
    <source>
        <dbReference type="ARBA" id="ARBA00023235"/>
    </source>
</evidence>
<dbReference type="PANTHER" id="PTHR30511">
    <property type="entry name" value="ALANINE RACEMASE"/>
    <property type="match status" value="1"/>
</dbReference>
<accession>A0ABS5PTN9</accession>